<dbReference type="EMBL" id="LDZY01000013">
    <property type="protein sequence ID" value="KLU64496.1"/>
    <property type="molecule type" value="Genomic_DNA"/>
</dbReference>
<keyword evidence="1" id="KW-0812">Transmembrane</keyword>
<evidence type="ECO:0000313" key="2">
    <source>
        <dbReference type="EMBL" id="KLU64496.1"/>
    </source>
</evidence>
<dbReference type="AlphaFoldDB" id="A0A0J1IIE3"/>
<dbReference type="PATRIC" id="fig|476652.3.peg.3630"/>
<keyword evidence="3" id="KW-1185">Reference proteome</keyword>
<comment type="caution">
    <text evidence="2">The sequence shown here is derived from an EMBL/GenBank/DDBJ whole genome shotgun (WGS) entry which is preliminary data.</text>
</comment>
<feature type="transmembrane region" description="Helical" evidence="1">
    <location>
        <begin position="12"/>
        <end position="36"/>
    </location>
</feature>
<keyword evidence="1" id="KW-1133">Transmembrane helix</keyword>
<gene>
    <name evidence="2" type="ORF">DEAC_c34390</name>
</gene>
<reference evidence="2 3" key="1">
    <citation type="submission" date="2015-06" db="EMBL/GenBank/DDBJ databases">
        <title>Draft genome of the moderately acidophilic sulfate reducer Candidatus Desulfosporosinus acididurans strain M1.</title>
        <authorList>
            <person name="Poehlein A."/>
            <person name="Petzsch P."/>
            <person name="Johnson B.D."/>
            <person name="Schloemann M."/>
            <person name="Daniel R."/>
            <person name="Muehling M."/>
        </authorList>
    </citation>
    <scope>NUCLEOTIDE SEQUENCE [LARGE SCALE GENOMIC DNA]</scope>
    <source>
        <strain evidence="2 3">M1</strain>
    </source>
</reference>
<dbReference type="Proteomes" id="UP000036356">
    <property type="component" value="Unassembled WGS sequence"/>
</dbReference>
<name>A0A0J1IIE3_9FIRM</name>
<evidence type="ECO:0000313" key="3">
    <source>
        <dbReference type="Proteomes" id="UP000036356"/>
    </source>
</evidence>
<organism evidence="2 3">
    <name type="scientific">Desulfosporosinus acididurans</name>
    <dbReference type="NCBI Taxonomy" id="476652"/>
    <lineage>
        <taxon>Bacteria</taxon>
        <taxon>Bacillati</taxon>
        <taxon>Bacillota</taxon>
        <taxon>Clostridia</taxon>
        <taxon>Eubacteriales</taxon>
        <taxon>Desulfitobacteriaceae</taxon>
        <taxon>Desulfosporosinus</taxon>
    </lineage>
</organism>
<keyword evidence="1" id="KW-0472">Membrane</keyword>
<dbReference type="RefSeq" id="WP_345788180.1">
    <property type="nucleotide sequence ID" value="NZ_LDZY01000013.1"/>
</dbReference>
<accession>A0A0J1IIE3</accession>
<evidence type="ECO:0000256" key="1">
    <source>
        <dbReference type="SAM" id="Phobius"/>
    </source>
</evidence>
<sequence>MMGGNPITFDYTLVLHLLLSLGLFAFVVAFVVYFMVSTLRFFKRKTQNDKELLVKLDELIKLQTHQSEKPSAKL</sequence>
<proteinExistence type="predicted"/>
<protein>
    <submittedName>
        <fullName evidence="2">Uncharacterized protein</fullName>
    </submittedName>
</protein>